<organism evidence="3 4">
    <name type="scientific">Nocardia cyriacigeorgica</name>
    <dbReference type="NCBI Taxonomy" id="135487"/>
    <lineage>
        <taxon>Bacteria</taxon>
        <taxon>Bacillati</taxon>
        <taxon>Actinomycetota</taxon>
        <taxon>Actinomycetes</taxon>
        <taxon>Mycobacteriales</taxon>
        <taxon>Nocardiaceae</taxon>
        <taxon>Nocardia</taxon>
    </lineage>
</organism>
<evidence type="ECO:0000259" key="2">
    <source>
        <dbReference type="Pfam" id="PF25311"/>
    </source>
</evidence>
<feature type="domain" description="WDGH" evidence="2">
    <location>
        <begin position="170"/>
        <end position="270"/>
    </location>
</feature>
<name>A0A5R8NEK4_9NOCA</name>
<evidence type="ECO:0000313" key="3">
    <source>
        <dbReference type="EMBL" id="TLF74080.1"/>
    </source>
</evidence>
<sequence>MPDRTPATLTDDELREIADTADAEMLPDETVQAMAAELLGARAYVDEVVRERDGAREVAEHRLEVIREVVADLNAARAQFGLLYDALAEHGAAFTTEHGRVVGVEMPTLDALRARVTELEAERAEARRIHDESPGECYHCPRCQDADESQREADRARIAELEAACTITSETSDGYHTFAELYHYRMLYNAALFNEWAAANRYGVHKSIRHADGELCFGGGWFVVYAQLPTGQISNHYEMTDWDRFRVPERERAAEWDGHTPEQVAERLAAFLNLGPGGPRFSQRHLAQVTRERDEARARIAELEQHAALAAACRPPEIHDRPTDTDLAALVWALDGTSDPAYVLGAELIEKRARVAELRAELVGTRTRITDLEERGAKQRARITQLEMWKANAETTLTEDQRYIAEANSGELVRRLGSERDAARNRITELEAQAAILADSEVERARLSLYARNARRAIRTLWESRRHWQDRVAGLEAERDGLHQAVDHRREVIREVIREMAAEIATARDRIAELEAEQPAPVAYSVIHRLPDGEVAFTNRYYLDRARADQRAADDGAAYSVVELREVSDRG</sequence>
<dbReference type="Pfam" id="PF25311">
    <property type="entry name" value="WDGH"/>
    <property type="match status" value="1"/>
</dbReference>
<proteinExistence type="predicted"/>
<dbReference type="RefSeq" id="WP_138451780.1">
    <property type="nucleotide sequence ID" value="NZ_VBUT01000011.1"/>
</dbReference>
<keyword evidence="1" id="KW-0175">Coiled coil</keyword>
<reference evidence="3 4" key="1">
    <citation type="submission" date="2019-05" db="EMBL/GenBank/DDBJ databases">
        <title>Genomes sequences of two Nocardia cyriacigeorgica environmental isolates, type strains Nocardia asteroides ATCC 19247 and Nocardia cyriacigeorgica DSM 44484.</title>
        <authorList>
            <person name="Vautrin F."/>
            <person name="Bergeron E."/>
            <person name="Dubost A."/>
            <person name="Abrouk D."/>
            <person name="Rodriguez Nava V."/>
            <person name="Pujic P."/>
        </authorList>
    </citation>
    <scope>NUCLEOTIDE SEQUENCE [LARGE SCALE GENOMIC DNA]</scope>
    <source>
        <strain evidence="3 4">EML 446</strain>
    </source>
</reference>
<dbReference type="Proteomes" id="UP000306378">
    <property type="component" value="Unassembled WGS sequence"/>
</dbReference>
<evidence type="ECO:0000313" key="4">
    <source>
        <dbReference type="Proteomes" id="UP000306378"/>
    </source>
</evidence>
<gene>
    <name evidence="3" type="ORF">FEK34_25515</name>
</gene>
<dbReference type="Gene3D" id="1.10.287.1490">
    <property type="match status" value="1"/>
</dbReference>
<accession>A0A5R8NEK4</accession>
<dbReference type="AlphaFoldDB" id="A0A5R8NEK4"/>
<evidence type="ECO:0000256" key="1">
    <source>
        <dbReference type="SAM" id="Coils"/>
    </source>
</evidence>
<comment type="caution">
    <text evidence="3">The sequence shown here is derived from an EMBL/GenBank/DDBJ whole genome shotgun (WGS) entry which is preliminary data.</text>
</comment>
<dbReference type="EMBL" id="VBUT01000011">
    <property type="protein sequence ID" value="TLF74080.1"/>
    <property type="molecule type" value="Genomic_DNA"/>
</dbReference>
<dbReference type="InterPro" id="IPR057362">
    <property type="entry name" value="WDGH"/>
</dbReference>
<protein>
    <recommendedName>
        <fullName evidence="2">WDGH domain-containing protein</fullName>
    </recommendedName>
</protein>
<feature type="coiled-coil region" evidence="1">
    <location>
        <begin position="413"/>
        <end position="440"/>
    </location>
</feature>